<keyword evidence="9 14" id="KW-0249">Electron transport</keyword>
<dbReference type="RefSeq" id="WP_136959601.1">
    <property type="nucleotide sequence ID" value="NZ_CP039690.1"/>
</dbReference>
<dbReference type="GO" id="GO:0016669">
    <property type="term" value="F:oxidoreductase activity, acting on a sulfur group of donors, cytochrome as acceptor"/>
    <property type="evidence" value="ECO:0007669"/>
    <property type="project" value="InterPro"/>
</dbReference>
<feature type="binding site" description="covalent" evidence="16">
    <location>
        <position position="82"/>
    </location>
    <ligand>
        <name>heme c</name>
        <dbReference type="ChEBI" id="CHEBI:61717"/>
        <label>1</label>
    </ligand>
</feature>
<evidence type="ECO:0000313" key="19">
    <source>
        <dbReference type="EMBL" id="QCI64145.1"/>
    </source>
</evidence>
<evidence type="ECO:0000256" key="6">
    <source>
        <dbReference type="ARBA" id="ARBA00022723"/>
    </source>
</evidence>
<comment type="cofactor">
    <cofactor evidence="16">
        <name>heme</name>
        <dbReference type="ChEBI" id="CHEBI:30413"/>
    </cofactor>
    <text evidence="16">Binds 2 heme groups per subunit.</text>
</comment>
<evidence type="ECO:0000256" key="13">
    <source>
        <dbReference type="ARBA" id="ARBA00048423"/>
    </source>
</evidence>
<keyword evidence="20" id="KW-1185">Reference proteome</keyword>
<evidence type="ECO:0000256" key="11">
    <source>
        <dbReference type="ARBA" id="ARBA00025746"/>
    </source>
</evidence>
<evidence type="ECO:0000256" key="2">
    <source>
        <dbReference type="ARBA" id="ARBA00011530"/>
    </source>
</evidence>
<gene>
    <name evidence="19" type="primary">soxA</name>
    <name evidence="19" type="ORF">E8M01_07740</name>
</gene>
<dbReference type="PIRSF" id="PIRSF038455">
    <property type="entry name" value="SoxA"/>
    <property type="match status" value="1"/>
</dbReference>
<evidence type="ECO:0000256" key="17">
    <source>
        <dbReference type="PIRSR" id="PIRSR038455-3"/>
    </source>
</evidence>
<dbReference type="Proteomes" id="UP000298781">
    <property type="component" value="Chromosome"/>
</dbReference>
<keyword evidence="3 14" id="KW-0813">Transport</keyword>
<dbReference type="GO" id="GO:0009055">
    <property type="term" value="F:electron transfer activity"/>
    <property type="evidence" value="ECO:0007669"/>
    <property type="project" value="InterPro"/>
</dbReference>
<comment type="subunit">
    <text evidence="2 14">Heterodimer of SoxA and SoxX.</text>
</comment>
<dbReference type="EC" id="2.8.5.2" evidence="14"/>
<comment type="catalytic activity">
    <reaction evidence="13 14">
        <text>S-sulfanyl-L-cysteinyl-[SoxY protein] + thiosulfate + 2 Fe(III)-[cytochrome c] = S-(2-sulfodisulfanyl)-L-cysteinyl-[SoxY protein] + 2 Fe(II)-[cytochrome c] + 2 H(+)</text>
        <dbReference type="Rhea" id="RHEA:51224"/>
        <dbReference type="Rhea" id="RHEA-COMP:10350"/>
        <dbReference type="Rhea" id="RHEA-COMP:14399"/>
        <dbReference type="Rhea" id="RHEA-COMP:14689"/>
        <dbReference type="Rhea" id="RHEA-COMP:14690"/>
        <dbReference type="ChEBI" id="CHEBI:15378"/>
        <dbReference type="ChEBI" id="CHEBI:29033"/>
        <dbReference type="ChEBI" id="CHEBI:29034"/>
        <dbReference type="ChEBI" id="CHEBI:33542"/>
        <dbReference type="ChEBI" id="CHEBI:61963"/>
        <dbReference type="ChEBI" id="CHEBI:140664"/>
        <dbReference type="EC" id="2.8.5.2"/>
    </reaction>
</comment>
<dbReference type="SUPFAM" id="SSF46626">
    <property type="entry name" value="Cytochrome c"/>
    <property type="match status" value="2"/>
</dbReference>
<dbReference type="InterPro" id="IPR009056">
    <property type="entry name" value="Cyt_c-like_dom"/>
</dbReference>
<evidence type="ECO:0000256" key="7">
    <source>
        <dbReference type="ARBA" id="ARBA00022729"/>
    </source>
</evidence>
<keyword evidence="8 14" id="KW-0574">Periplasm</keyword>
<dbReference type="NCBIfam" id="TIGR04484">
    <property type="entry name" value="thiosulf_SoxA"/>
    <property type="match status" value="1"/>
</dbReference>
<dbReference type="GO" id="GO:0046872">
    <property type="term" value="F:metal ion binding"/>
    <property type="evidence" value="ECO:0007669"/>
    <property type="project" value="UniProtKB-KW"/>
</dbReference>
<keyword evidence="7" id="KW-0732">Signal</keyword>
<evidence type="ECO:0000256" key="15">
    <source>
        <dbReference type="PIRSR" id="PIRSR038455-1"/>
    </source>
</evidence>
<dbReference type="KEGG" id="pstg:E8M01_07740"/>
<feature type="binding site" description="covalent" evidence="16">
    <location>
        <position position="85"/>
    </location>
    <ligand>
        <name>heme c</name>
        <dbReference type="ChEBI" id="CHEBI:61717"/>
        <label>1</label>
    </ligand>
</feature>
<evidence type="ECO:0000256" key="12">
    <source>
        <dbReference type="ARBA" id="ARBA00048077"/>
    </source>
</evidence>
<evidence type="ECO:0000256" key="5">
    <source>
        <dbReference type="ARBA" id="ARBA00022679"/>
    </source>
</evidence>
<feature type="domain" description="Cytochrome c" evidence="18">
    <location>
        <begin position="62"/>
        <end position="148"/>
    </location>
</feature>
<evidence type="ECO:0000256" key="9">
    <source>
        <dbReference type="ARBA" id="ARBA00022982"/>
    </source>
</evidence>
<name>A0A4D7AXE1_9HYPH</name>
<dbReference type="AlphaFoldDB" id="A0A4D7AXE1"/>
<comment type="similarity">
    <text evidence="11 14">Belongs to the SoxA family.</text>
</comment>
<evidence type="ECO:0000256" key="16">
    <source>
        <dbReference type="PIRSR" id="PIRSR038455-2"/>
    </source>
</evidence>
<reference evidence="19 20" key="1">
    <citation type="submission" date="2019-04" db="EMBL/GenBank/DDBJ databases">
        <title>Phreatobacter aquaticus sp. nov.</title>
        <authorList>
            <person name="Choi A."/>
        </authorList>
    </citation>
    <scope>NUCLEOTIDE SEQUENCE [LARGE SCALE GENOMIC DNA]</scope>
    <source>
        <strain evidence="19 20">KCTC 52518</strain>
    </source>
</reference>
<dbReference type="GO" id="GO:0042597">
    <property type="term" value="C:periplasmic space"/>
    <property type="evidence" value="ECO:0007669"/>
    <property type="project" value="UniProtKB-SubCell"/>
</dbReference>
<dbReference type="GO" id="GO:0070069">
    <property type="term" value="C:cytochrome complex"/>
    <property type="evidence" value="ECO:0007669"/>
    <property type="project" value="InterPro"/>
</dbReference>
<sequence>MRAPVLVLLTSVLVALGLVSRALVVPGAARDIAPAERLSGFDQMQAETQAMQREDTSNPGMLAARSGEALWTARTGSRGAACVDCHGDAATSMRGVAARYPAYDAASGRPIDLTGQVNQCRSERQAAVPLPAESQDMLALTAFIGLQSRGLPIAPPDDARLDGARANGESLFRRRMGQLNLSCSQCHDDNWGRRLGSSLIPQAHPTGYPIYRLEWQSVGSLARRLRNCMVGIRAEPVAAGSAEAIELELYLATRARGMPVETPAVRP</sequence>
<dbReference type="GO" id="GO:0019417">
    <property type="term" value="P:sulfur oxidation"/>
    <property type="evidence" value="ECO:0007669"/>
    <property type="project" value="InterPro"/>
</dbReference>
<dbReference type="Pfam" id="PF21342">
    <property type="entry name" value="SoxA-TsdA_cyt-c"/>
    <property type="match status" value="2"/>
</dbReference>
<organism evidence="19 20">
    <name type="scientific">Phreatobacter stygius</name>
    <dbReference type="NCBI Taxonomy" id="1940610"/>
    <lineage>
        <taxon>Bacteria</taxon>
        <taxon>Pseudomonadati</taxon>
        <taxon>Pseudomonadota</taxon>
        <taxon>Alphaproteobacteria</taxon>
        <taxon>Hyphomicrobiales</taxon>
        <taxon>Phreatobacteraceae</taxon>
        <taxon>Phreatobacter</taxon>
    </lineage>
</organism>
<keyword evidence="5 14" id="KW-0808">Transferase</keyword>
<dbReference type="InterPro" id="IPR036909">
    <property type="entry name" value="Cyt_c-like_dom_sf"/>
</dbReference>
<evidence type="ECO:0000259" key="18">
    <source>
        <dbReference type="PROSITE" id="PS51007"/>
    </source>
</evidence>
<evidence type="ECO:0000256" key="14">
    <source>
        <dbReference type="PIRNR" id="PIRNR038455"/>
    </source>
</evidence>
<proteinExistence type="inferred from homology"/>
<dbReference type="OrthoDB" id="7916986at2"/>
<feature type="binding site" description="axial binding residue" evidence="17">
    <location>
        <position position="86"/>
    </location>
    <ligand>
        <name>heme c</name>
        <dbReference type="ChEBI" id="CHEBI:61717"/>
        <label>1</label>
    </ligand>
    <ligandPart>
        <name>Fe</name>
        <dbReference type="ChEBI" id="CHEBI:18248"/>
    </ligandPart>
</feature>
<feature type="binding site" description="axial binding residue" evidence="17">
    <location>
        <position position="228"/>
    </location>
    <ligand>
        <name>heme c</name>
        <dbReference type="ChEBI" id="CHEBI:61717"/>
        <label>2</label>
    </ligand>
    <ligandPart>
        <name>Fe</name>
        <dbReference type="ChEBI" id="CHEBI:18248"/>
    </ligandPart>
</feature>
<evidence type="ECO:0000256" key="4">
    <source>
        <dbReference type="ARBA" id="ARBA00022617"/>
    </source>
</evidence>
<feature type="binding site" description="covalent" evidence="16">
    <location>
        <position position="183"/>
    </location>
    <ligand>
        <name>heme c</name>
        <dbReference type="ChEBI" id="CHEBI:61717"/>
        <label>2</label>
    </ligand>
</feature>
<dbReference type="Gene3D" id="1.10.760.10">
    <property type="entry name" value="Cytochrome c-like domain"/>
    <property type="match status" value="2"/>
</dbReference>
<evidence type="ECO:0000256" key="8">
    <source>
        <dbReference type="ARBA" id="ARBA00022764"/>
    </source>
</evidence>
<keyword evidence="10 14" id="KW-0408">Iron</keyword>
<dbReference type="EMBL" id="CP039690">
    <property type="protein sequence ID" value="QCI64145.1"/>
    <property type="molecule type" value="Genomic_DNA"/>
</dbReference>
<feature type="domain" description="Cytochrome c" evidence="18">
    <location>
        <begin position="163"/>
        <end position="255"/>
    </location>
</feature>
<dbReference type="InterPro" id="IPR025710">
    <property type="entry name" value="SoxA"/>
</dbReference>
<feature type="binding site" description="axial binding residue" evidence="17">
    <location>
        <position position="120"/>
    </location>
    <ligand>
        <name>heme c</name>
        <dbReference type="ChEBI" id="CHEBI:61717"/>
        <label>1</label>
    </ligand>
    <ligandPart>
        <name>Fe</name>
        <dbReference type="ChEBI" id="CHEBI:18248"/>
    </ligandPart>
</feature>
<comment type="subcellular location">
    <subcellularLocation>
        <location evidence="1 14">Periplasm</location>
    </subcellularLocation>
</comment>
<accession>A0A4D7AXE1</accession>
<feature type="active site" description="Cysteine persulfide intermediate" evidence="15">
    <location>
        <position position="228"/>
    </location>
</feature>
<protein>
    <recommendedName>
        <fullName evidence="14">SoxAX cytochrome complex subunit A</fullName>
        <ecNumber evidence="14">2.8.5.2</ecNumber>
    </recommendedName>
    <alternativeName>
        <fullName evidence="14">Protein SoxA</fullName>
    </alternativeName>
    <alternativeName>
        <fullName evidence="14">Sulfur oxidizing protein A</fullName>
    </alternativeName>
    <alternativeName>
        <fullName evidence="14">Thiosulfate-oxidizing multienzyme system protein SoxA</fullName>
    </alternativeName>
</protein>
<dbReference type="PROSITE" id="PS51007">
    <property type="entry name" value="CYTC"/>
    <property type="match status" value="2"/>
</dbReference>
<keyword evidence="4 14" id="KW-0349">Heme</keyword>
<evidence type="ECO:0000256" key="1">
    <source>
        <dbReference type="ARBA" id="ARBA00004418"/>
    </source>
</evidence>
<dbReference type="GO" id="GO:0016740">
    <property type="term" value="F:transferase activity"/>
    <property type="evidence" value="ECO:0007669"/>
    <property type="project" value="UniProtKB-KW"/>
</dbReference>
<keyword evidence="6 14" id="KW-0479">Metal-binding</keyword>
<evidence type="ECO:0000256" key="10">
    <source>
        <dbReference type="ARBA" id="ARBA00023004"/>
    </source>
</evidence>
<feature type="binding site" description="covalent" evidence="16">
    <location>
        <position position="186"/>
    </location>
    <ligand>
        <name>heme c</name>
        <dbReference type="ChEBI" id="CHEBI:61717"/>
        <label>2</label>
    </ligand>
</feature>
<evidence type="ECO:0000313" key="20">
    <source>
        <dbReference type="Proteomes" id="UP000298781"/>
    </source>
</evidence>
<comment type="catalytic activity">
    <reaction evidence="12 14">
        <text>L-cysteinyl-[SoxY protein] + thiosulfate + 2 Fe(III)-[cytochrome c] = S-sulfosulfanyl-L-cysteinyl-[SoxY protein] + 2 Fe(II)-[cytochrome c] + 2 H(+)</text>
        <dbReference type="Rhea" id="RHEA:56720"/>
        <dbReference type="Rhea" id="RHEA-COMP:10350"/>
        <dbReference type="Rhea" id="RHEA-COMP:14328"/>
        <dbReference type="Rhea" id="RHEA-COMP:14399"/>
        <dbReference type="Rhea" id="RHEA-COMP:14691"/>
        <dbReference type="ChEBI" id="CHEBI:15378"/>
        <dbReference type="ChEBI" id="CHEBI:29033"/>
        <dbReference type="ChEBI" id="CHEBI:29034"/>
        <dbReference type="ChEBI" id="CHEBI:29950"/>
        <dbReference type="ChEBI" id="CHEBI:33542"/>
        <dbReference type="ChEBI" id="CHEBI:139321"/>
        <dbReference type="EC" id="2.8.5.2"/>
    </reaction>
</comment>
<dbReference type="GO" id="GO:0020037">
    <property type="term" value="F:heme binding"/>
    <property type="evidence" value="ECO:0007669"/>
    <property type="project" value="InterPro"/>
</dbReference>
<feature type="binding site" evidence="16">
    <location>
        <position position="224"/>
    </location>
    <ligand>
        <name>substrate</name>
    </ligand>
</feature>
<feature type="binding site" description="axial binding residue" evidence="17">
    <location>
        <position position="187"/>
    </location>
    <ligand>
        <name>heme c</name>
        <dbReference type="ChEBI" id="CHEBI:61717"/>
        <label>2</label>
    </ligand>
    <ligandPart>
        <name>Fe</name>
        <dbReference type="ChEBI" id="CHEBI:18248"/>
    </ligandPart>
</feature>
<evidence type="ECO:0000256" key="3">
    <source>
        <dbReference type="ARBA" id="ARBA00022448"/>
    </source>
</evidence>